<evidence type="ECO:0000256" key="4">
    <source>
        <dbReference type="RuleBase" id="RU004508"/>
    </source>
</evidence>
<dbReference type="GO" id="GO:0030170">
    <property type="term" value="F:pyridoxal phosphate binding"/>
    <property type="evidence" value="ECO:0007669"/>
    <property type="project" value="TreeGrafter"/>
</dbReference>
<comment type="similarity">
    <text evidence="4">Belongs to the DegT/DnrJ/EryC1 family.</text>
</comment>
<dbReference type="InterPro" id="IPR015421">
    <property type="entry name" value="PyrdxlP-dep_Trfase_major"/>
</dbReference>
<accession>A0A2N3YEL4</accession>
<protein>
    <submittedName>
        <fullName evidence="5">dTDP-4-amino-4,6-dideoxygalactose transaminase</fullName>
    </submittedName>
</protein>
<name>A0A2N3YEL4_9MICO</name>
<dbReference type="PANTHER" id="PTHR30244:SF34">
    <property type="entry name" value="DTDP-4-AMINO-4,6-DIDEOXYGALACTOSE TRANSAMINASE"/>
    <property type="match status" value="1"/>
</dbReference>
<dbReference type="Gene3D" id="3.40.640.10">
    <property type="entry name" value="Type I PLP-dependent aspartate aminotransferase-like (Major domain)"/>
    <property type="match status" value="1"/>
</dbReference>
<dbReference type="GO" id="GO:0000271">
    <property type="term" value="P:polysaccharide biosynthetic process"/>
    <property type="evidence" value="ECO:0007669"/>
    <property type="project" value="TreeGrafter"/>
</dbReference>
<comment type="caution">
    <text evidence="5">The sequence shown here is derived from an EMBL/GenBank/DDBJ whole genome shotgun (WGS) entry which is preliminary data.</text>
</comment>
<evidence type="ECO:0000313" key="6">
    <source>
        <dbReference type="Proteomes" id="UP000233781"/>
    </source>
</evidence>
<dbReference type="OrthoDB" id="9804264at2"/>
<gene>
    <name evidence="5" type="ORF">ATL31_0067</name>
</gene>
<keyword evidence="6" id="KW-1185">Reference proteome</keyword>
<dbReference type="Proteomes" id="UP000233781">
    <property type="component" value="Unassembled WGS sequence"/>
</dbReference>
<dbReference type="PIRSF" id="PIRSF000390">
    <property type="entry name" value="PLP_StrS"/>
    <property type="match status" value="1"/>
</dbReference>
<keyword evidence="3 4" id="KW-0663">Pyridoxal phosphate</keyword>
<reference evidence="5 6" key="1">
    <citation type="submission" date="2017-12" db="EMBL/GenBank/DDBJ databases">
        <title>Sequencing the genomes of 1000 Actinobacteria strains.</title>
        <authorList>
            <person name="Klenk H.-P."/>
        </authorList>
    </citation>
    <scope>NUCLEOTIDE SEQUENCE [LARGE SCALE GENOMIC DNA]</scope>
    <source>
        <strain evidence="5 6">DSM 12806</strain>
    </source>
</reference>
<organism evidence="5 6">
    <name type="scientific">Phycicoccus duodecadis</name>
    <dbReference type="NCBI Taxonomy" id="173053"/>
    <lineage>
        <taxon>Bacteria</taxon>
        <taxon>Bacillati</taxon>
        <taxon>Actinomycetota</taxon>
        <taxon>Actinomycetes</taxon>
        <taxon>Micrococcales</taxon>
        <taxon>Intrasporangiaceae</taxon>
        <taxon>Phycicoccus</taxon>
    </lineage>
</organism>
<dbReference type="InterPro" id="IPR015422">
    <property type="entry name" value="PyrdxlP-dep_Trfase_small"/>
</dbReference>
<dbReference type="EMBL" id="PJNE01000001">
    <property type="protein sequence ID" value="PKW25281.1"/>
    <property type="molecule type" value="Genomic_DNA"/>
</dbReference>
<dbReference type="InterPro" id="IPR015424">
    <property type="entry name" value="PyrdxlP-dep_Trfase"/>
</dbReference>
<evidence type="ECO:0000256" key="1">
    <source>
        <dbReference type="ARBA" id="ARBA00001933"/>
    </source>
</evidence>
<sequence>MIPLTVPLIEDDDLAVVAEVLRSGNLVQGRNVAAFEAAVAAQVGVPHAVAVANGTAALHLALLALGVGPGDAVAVPTYSWPATANVVEAVGADCVFVDIEEGSWAMSPARLAEVDVPLAAVLPVHPFGVMADLAALAAAAPGVPVVEDAACALGAGRDGRAAGSVGTMGCFSFHPRKAVTTGEGGMVTTSSAELDVALRRWRNHGIHLTPGGSDFVLPGLNYRLTDMQGALGVTQMAKLERVVGARRAAADVYAELLAGTPLAAPAVIASSEPVHQSYVAVLPEGVDRAALIPAAAERGVQIQIGTVDIPSSSYYRDKYGFGPGRFPVTEAWVGRHLSLPLYPGITREQQETVVSTVVGLL</sequence>
<dbReference type="CDD" id="cd00616">
    <property type="entry name" value="AHBA_syn"/>
    <property type="match status" value="1"/>
</dbReference>
<evidence type="ECO:0000256" key="3">
    <source>
        <dbReference type="PIRSR" id="PIRSR000390-2"/>
    </source>
</evidence>
<dbReference type="InterPro" id="IPR000653">
    <property type="entry name" value="DegT/StrS_aminotransferase"/>
</dbReference>
<dbReference type="SUPFAM" id="SSF53383">
    <property type="entry name" value="PLP-dependent transferases"/>
    <property type="match status" value="1"/>
</dbReference>
<comment type="cofactor">
    <cofactor evidence="1">
        <name>pyridoxal 5'-phosphate</name>
        <dbReference type="ChEBI" id="CHEBI:597326"/>
    </cofactor>
</comment>
<feature type="active site" description="Proton acceptor" evidence="2">
    <location>
        <position position="177"/>
    </location>
</feature>
<proteinExistence type="inferred from homology"/>
<dbReference type="RefSeq" id="WP_101394019.1">
    <property type="nucleotide sequence ID" value="NZ_PJNE01000001.1"/>
</dbReference>
<evidence type="ECO:0000256" key="2">
    <source>
        <dbReference type="PIRSR" id="PIRSR000390-1"/>
    </source>
</evidence>
<dbReference type="Pfam" id="PF01041">
    <property type="entry name" value="DegT_DnrJ_EryC1"/>
    <property type="match status" value="1"/>
</dbReference>
<dbReference type="Gene3D" id="3.90.1150.10">
    <property type="entry name" value="Aspartate Aminotransferase, domain 1"/>
    <property type="match status" value="1"/>
</dbReference>
<dbReference type="GO" id="GO:0008483">
    <property type="term" value="F:transaminase activity"/>
    <property type="evidence" value="ECO:0007669"/>
    <property type="project" value="TreeGrafter"/>
</dbReference>
<dbReference type="PANTHER" id="PTHR30244">
    <property type="entry name" value="TRANSAMINASE"/>
    <property type="match status" value="1"/>
</dbReference>
<dbReference type="AlphaFoldDB" id="A0A2N3YEL4"/>
<evidence type="ECO:0000313" key="5">
    <source>
        <dbReference type="EMBL" id="PKW25281.1"/>
    </source>
</evidence>
<feature type="modified residue" description="N6-(pyridoxal phosphate)lysine" evidence="3">
    <location>
        <position position="177"/>
    </location>
</feature>